<reference evidence="3 4" key="1">
    <citation type="submission" date="2018-01" db="EMBL/GenBank/DDBJ databases">
        <title>Glutamicibacter soli strain NHPC-3 Whole genome sequence and assembly.</title>
        <authorList>
            <person name="Choudhury P."/>
            <person name="Gupta D."/>
            <person name="Sengupta K."/>
            <person name="Jawed A."/>
            <person name="Sultana N."/>
            <person name="Saha P."/>
        </authorList>
    </citation>
    <scope>NUCLEOTIDE SEQUENCE [LARGE SCALE GENOMIC DNA]</scope>
    <source>
        <strain evidence="3 4">NHPC-3</strain>
    </source>
</reference>
<dbReference type="EMBL" id="POAF01000006">
    <property type="protein sequence ID" value="RBM00114.1"/>
    <property type="molecule type" value="Genomic_DNA"/>
</dbReference>
<dbReference type="Pfam" id="PF01370">
    <property type="entry name" value="Epimerase"/>
    <property type="match status" value="1"/>
</dbReference>
<dbReference type="RefSeq" id="WP_113607639.1">
    <property type="nucleotide sequence ID" value="NZ_POAF01000006.1"/>
</dbReference>
<evidence type="ECO:0000256" key="1">
    <source>
        <dbReference type="SAM" id="MobiDB-lite"/>
    </source>
</evidence>
<evidence type="ECO:0000259" key="2">
    <source>
        <dbReference type="Pfam" id="PF01370"/>
    </source>
</evidence>
<gene>
    <name evidence="3" type="ORF">C1H84_13390</name>
</gene>
<dbReference type="GO" id="GO:0005737">
    <property type="term" value="C:cytoplasm"/>
    <property type="evidence" value="ECO:0007669"/>
    <property type="project" value="TreeGrafter"/>
</dbReference>
<dbReference type="GO" id="GO:0004029">
    <property type="term" value="F:aldehyde dehydrogenase (NAD+) activity"/>
    <property type="evidence" value="ECO:0007669"/>
    <property type="project" value="TreeGrafter"/>
</dbReference>
<evidence type="ECO:0000313" key="3">
    <source>
        <dbReference type="EMBL" id="RBM00114.1"/>
    </source>
</evidence>
<organism evidence="3 4">
    <name type="scientific">Glutamicibacter soli</name>
    <dbReference type="NCBI Taxonomy" id="453836"/>
    <lineage>
        <taxon>Bacteria</taxon>
        <taxon>Bacillati</taxon>
        <taxon>Actinomycetota</taxon>
        <taxon>Actinomycetes</taxon>
        <taxon>Micrococcales</taxon>
        <taxon>Micrococcaceae</taxon>
        <taxon>Glutamicibacter</taxon>
    </lineage>
</organism>
<dbReference type="AlphaFoldDB" id="A0A365YDM9"/>
<sequence length="284" mass="30932">MKILLISCGDVATEAGLRFAALGHEVTGWRRNSSKLPAPLHGQDVDLQGDEPWPRIDPETRIAVLTPVPASRDVPGYERAYLQVADKLVAALKEQAPQLERIIYVSSSAVSGGDHGDWVDESTPSEPNRETSVVLARTEQALLDSGLPVTVLRASGIYGPGRNHLITQVRNGTARLPFGSHWTNRIHRDDLARAIVHVAELGDLAEQLYLVTDNEPAQLEDIFTFLAGELDLPVPPAATEPAARRAADRRIDNSKLLSTGFTLAFPGYREGYRSVLAGESSRHP</sequence>
<dbReference type="SUPFAM" id="SSF51735">
    <property type="entry name" value="NAD(P)-binding Rossmann-fold domains"/>
    <property type="match status" value="1"/>
</dbReference>
<accession>A0A365YDM9</accession>
<feature type="domain" description="NAD-dependent epimerase/dehydratase" evidence="2">
    <location>
        <begin position="19"/>
        <end position="201"/>
    </location>
</feature>
<dbReference type="PANTHER" id="PTHR48079:SF6">
    <property type="entry name" value="NAD(P)-BINDING DOMAIN-CONTAINING PROTEIN-RELATED"/>
    <property type="match status" value="1"/>
</dbReference>
<dbReference type="InterPro" id="IPR051783">
    <property type="entry name" value="NAD(P)-dependent_oxidoreduct"/>
</dbReference>
<dbReference type="InterPro" id="IPR001509">
    <property type="entry name" value="Epimerase_deHydtase"/>
</dbReference>
<feature type="region of interest" description="Disordered" evidence="1">
    <location>
        <begin position="32"/>
        <end position="52"/>
    </location>
</feature>
<dbReference type="InterPro" id="IPR036291">
    <property type="entry name" value="NAD(P)-bd_dom_sf"/>
</dbReference>
<dbReference type="Proteomes" id="UP000252167">
    <property type="component" value="Unassembled WGS sequence"/>
</dbReference>
<evidence type="ECO:0000313" key="4">
    <source>
        <dbReference type="Proteomes" id="UP000252167"/>
    </source>
</evidence>
<name>A0A365YDM9_9MICC</name>
<keyword evidence="4" id="KW-1185">Reference proteome</keyword>
<proteinExistence type="predicted"/>
<dbReference type="PANTHER" id="PTHR48079">
    <property type="entry name" value="PROTEIN YEEZ"/>
    <property type="match status" value="1"/>
</dbReference>
<comment type="caution">
    <text evidence="3">The sequence shown here is derived from an EMBL/GenBank/DDBJ whole genome shotgun (WGS) entry which is preliminary data.</text>
</comment>
<feature type="region of interest" description="Disordered" evidence="1">
    <location>
        <begin position="111"/>
        <end position="131"/>
    </location>
</feature>
<dbReference type="Gene3D" id="3.40.50.720">
    <property type="entry name" value="NAD(P)-binding Rossmann-like Domain"/>
    <property type="match status" value="1"/>
</dbReference>
<protein>
    <submittedName>
        <fullName evidence="3">NAD(P)-dependent oxidoreductase</fullName>
    </submittedName>
</protein>